<evidence type="ECO:0000313" key="3">
    <source>
        <dbReference type="Proteomes" id="UP000001396"/>
    </source>
</evidence>
<protein>
    <submittedName>
        <fullName evidence="2">Uncharacterized protein</fullName>
    </submittedName>
</protein>
<comment type="caution">
    <text evidence="2">The sequence shown here is derived from an EMBL/GenBank/DDBJ whole genome shotgun (WGS) entry which is preliminary data.</text>
</comment>
<sequence>MSSEKMFRIFEKCCEYMSINLFCEVAINGTLKHFKIIMETLPVKLLLSNQWISSIMENTTDGNRDIASYYIQLVRQRAYPDFQPFYNKKELPKISEHMHLGMYLYFIDNRGKIQQEFNQDVWNLFTGDLQKSLESNNYTISDWIIQHLQTMRELKKDFNLGINIPPMSLYVTDIDQHRNATGRFKVLQSMVDESKEYSSIIERFRKIAVFNALKSSNYDALLYLKEIYTTNILGKGLTSVVQYSLSNIRWIAQIVSEQYCEHINIIKKSLDNILVSSNVMETDSSVDNTNSNNEDSEFSKSIKSIWDSLKSSSLCYHSLSVSENEITQHFEQLHQYLITEEHKLKKSIINDKETIINYIDNNINKLKYIVNILKINNKLNNDIENNKSNDDDDNSDKDNSNDGMSIIEDTSSQYSTATIMESITSSSSLKSFIIDNNQTLFSDQYDPFNASELIKQHNNDRSLLLLDLIYKYNNQFKSSTITNSASSYQVTIKQHDFNQLNLLIDQSIKLSKKGTYIFTTHRDKGATLIDISNNNSIDEIYIDYNFYGTFQSIISIGEYIYLFGGHHNLGKWMKFSIKSKSIEKIGYLEGINDDFNISVCYDGLDHIYLVSGGKTNRIDRFNIKTMKFDHYHKLPKEYYSQVSTMIFKGALYSVSQDQNLIFKLDLANRTVTEQQIDTIPYTACHDNNGNFFIFDRTNARFIKYNVEDKQTVHLYYIPALDGRAYLRYYRESPTSSFIYSFGGVRYGNFKYSIEDNQCEPFLKNDNLERHWCGSIVINY</sequence>
<dbReference type="InterPro" id="IPR011043">
    <property type="entry name" value="Gal_Oxase/kelch_b-propeller"/>
</dbReference>
<keyword evidence="3" id="KW-1185">Reference proteome</keyword>
<name>D3BN69_HETP5</name>
<dbReference type="Proteomes" id="UP000001396">
    <property type="component" value="Unassembled WGS sequence"/>
</dbReference>
<dbReference type="InParanoid" id="D3BN69"/>
<dbReference type="SUPFAM" id="SSF50965">
    <property type="entry name" value="Galactose oxidase, central domain"/>
    <property type="match status" value="1"/>
</dbReference>
<dbReference type="AlphaFoldDB" id="D3BN69"/>
<dbReference type="RefSeq" id="XP_020428861.1">
    <property type="nucleotide sequence ID" value="XM_020580274.1"/>
</dbReference>
<feature type="region of interest" description="Disordered" evidence="1">
    <location>
        <begin position="381"/>
        <end position="407"/>
    </location>
</feature>
<organism evidence="2 3">
    <name type="scientific">Heterostelium pallidum (strain ATCC 26659 / Pp 5 / PN500)</name>
    <name type="common">Cellular slime mold</name>
    <name type="synonym">Polysphondylium pallidum</name>
    <dbReference type="NCBI Taxonomy" id="670386"/>
    <lineage>
        <taxon>Eukaryota</taxon>
        <taxon>Amoebozoa</taxon>
        <taxon>Evosea</taxon>
        <taxon>Eumycetozoa</taxon>
        <taxon>Dictyostelia</taxon>
        <taxon>Acytosteliales</taxon>
        <taxon>Acytosteliaceae</taxon>
        <taxon>Heterostelium</taxon>
    </lineage>
</organism>
<accession>D3BN69</accession>
<gene>
    <name evidence="2" type="ORF">PPL_09480</name>
</gene>
<proteinExistence type="predicted"/>
<dbReference type="GeneID" id="31364955"/>
<evidence type="ECO:0000256" key="1">
    <source>
        <dbReference type="SAM" id="MobiDB-lite"/>
    </source>
</evidence>
<reference evidence="2 3" key="1">
    <citation type="journal article" date="2011" name="Genome Res.">
        <title>Phylogeny-wide analysis of social amoeba genomes highlights ancient origins for complex intercellular communication.</title>
        <authorList>
            <person name="Heidel A.J."/>
            <person name="Lawal H.M."/>
            <person name="Felder M."/>
            <person name="Schilde C."/>
            <person name="Helps N.R."/>
            <person name="Tunggal B."/>
            <person name="Rivero F."/>
            <person name="John U."/>
            <person name="Schleicher M."/>
            <person name="Eichinger L."/>
            <person name="Platzer M."/>
            <person name="Noegel A.A."/>
            <person name="Schaap P."/>
            <person name="Gloeckner G."/>
        </authorList>
    </citation>
    <scope>NUCLEOTIDE SEQUENCE [LARGE SCALE GENOMIC DNA]</scope>
    <source>
        <strain evidence="3">ATCC 26659 / Pp 5 / PN500</strain>
    </source>
</reference>
<dbReference type="EMBL" id="ADBJ01000044">
    <property type="protein sequence ID" value="EFA76729.1"/>
    <property type="molecule type" value="Genomic_DNA"/>
</dbReference>
<evidence type="ECO:0000313" key="2">
    <source>
        <dbReference type="EMBL" id="EFA76729.1"/>
    </source>
</evidence>